<name>A0AAN9XCS5_PSOTE</name>
<comment type="caution">
    <text evidence="1">The sequence shown here is derived from an EMBL/GenBank/DDBJ whole genome shotgun (WGS) entry which is preliminary data.</text>
</comment>
<dbReference type="Proteomes" id="UP001386955">
    <property type="component" value="Unassembled WGS sequence"/>
</dbReference>
<evidence type="ECO:0000313" key="2">
    <source>
        <dbReference type="Proteomes" id="UP001386955"/>
    </source>
</evidence>
<proteinExistence type="predicted"/>
<sequence>MNEDSKVFKPKRQSTLRNTKDALREDLARTHTEDWYILKNLEGEGDVTRTRLFPRGYSLRVGRERVEVRVE</sequence>
<gene>
    <name evidence="1" type="ORF">VNO78_22802</name>
</gene>
<dbReference type="EMBL" id="JAYMYS010000006">
    <property type="protein sequence ID" value="KAK7388002.1"/>
    <property type="molecule type" value="Genomic_DNA"/>
</dbReference>
<dbReference type="AlphaFoldDB" id="A0AAN9XCS5"/>
<organism evidence="1 2">
    <name type="scientific">Psophocarpus tetragonolobus</name>
    <name type="common">Winged bean</name>
    <name type="synonym">Dolichos tetragonolobus</name>
    <dbReference type="NCBI Taxonomy" id="3891"/>
    <lineage>
        <taxon>Eukaryota</taxon>
        <taxon>Viridiplantae</taxon>
        <taxon>Streptophyta</taxon>
        <taxon>Embryophyta</taxon>
        <taxon>Tracheophyta</taxon>
        <taxon>Spermatophyta</taxon>
        <taxon>Magnoliopsida</taxon>
        <taxon>eudicotyledons</taxon>
        <taxon>Gunneridae</taxon>
        <taxon>Pentapetalae</taxon>
        <taxon>rosids</taxon>
        <taxon>fabids</taxon>
        <taxon>Fabales</taxon>
        <taxon>Fabaceae</taxon>
        <taxon>Papilionoideae</taxon>
        <taxon>50 kb inversion clade</taxon>
        <taxon>NPAAA clade</taxon>
        <taxon>indigoferoid/millettioid clade</taxon>
        <taxon>Phaseoleae</taxon>
        <taxon>Psophocarpus</taxon>
    </lineage>
</organism>
<accession>A0AAN9XCS5</accession>
<evidence type="ECO:0000313" key="1">
    <source>
        <dbReference type="EMBL" id="KAK7388002.1"/>
    </source>
</evidence>
<protein>
    <submittedName>
        <fullName evidence="1">Uncharacterized protein</fullName>
    </submittedName>
</protein>
<keyword evidence="2" id="KW-1185">Reference proteome</keyword>
<reference evidence="1 2" key="1">
    <citation type="submission" date="2024-01" db="EMBL/GenBank/DDBJ databases">
        <title>The genomes of 5 underutilized Papilionoideae crops provide insights into root nodulation and disease resistanc.</title>
        <authorList>
            <person name="Jiang F."/>
        </authorList>
    </citation>
    <scope>NUCLEOTIDE SEQUENCE [LARGE SCALE GENOMIC DNA]</scope>
    <source>
        <strain evidence="1">DUOXIRENSHENG_FW03</strain>
        <tissue evidence="1">Leaves</tissue>
    </source>
</reference>